<dbReference type="GO" id="GO:0003887">
    <property type="term" value="F:DNA-directed DNA polymerase activity"/>
    <property type="evidence" value="ECO:0007669"/>
    <property type="project" value="UniProtKB-KW"/>
</dbReference>
<keyword evidence="7" id="KW-0547">Nucleotide-binding</keyword>
<evidence type="ECO:0000256" key="7">
    <source>
        <dbReference type="ARBA" id="ARBA00022741"/>
    </source>
</evidence>
<dbReference type="PANTHER" id="PTHR10133">
    <property type="entry name" value="DNA POLYMERASE I"/>
    <property type="match status" value="1"/>
</dbReference>
<evidence type="ECO:0000256" key="9">
    <source>
        <dbReference type="ARBA" id="ARBA00022801"/>
    </source>
</evidence>
<evidence type="ECO:0000256" key="3">
    <source>
        <dbReference type="ARBA" id="ARBA00007705"/>
    </source>
</evidence>
<dbReference type="SUPFAM" id="SSF46785">
    <property type="entry name" value="Winged helix' DNA-binding domain"/>
    <property type="match status" value="1"/>
</dbReference>
<dbReference type="Gene3D" id="1.10.150.20">
    <property type="entry name" value="5' to 3' exonuclease, C-terminal subdomain"/>
    <property type="match status" value="1"/>
</dbReference>
<dbReference type="PANTHER" id="PTHR10133:SF62">
    <property type="entry name" value="DNA POLYMERASE THETA"/>
    <property type="match status" value="1"/>
</dbReference>
<evidence type="ECO:0000256" key="2">
    <source>
        <dbReference type="ARBA" id="ARBA00004123"/>
    </source>
</evidence>
<dbReference type="SUPFAM" id="SSF158702">
    <property type="entry name" value="Sec63 N-terminal domain-like"/>
    <property type="match status" value="1"/>
</dbReference>
<evidence type="ECO:0000256" key="5">
    <source>
        <dbReference type="ARBA" id="ARBA00022679"/>
    </source>
</evidence>
<dbReference type="CDD" id="cd08638">
    <property type="entry name" value="DNA_pol_A_theta"/>
    <property type="match status" value="1"/>
</dbReference>
<dbReference type="InterPro" id="IPR019760">
    <property type="entry name" value="DNA-dir_DNA_pol_A_CS"/>
</dbReference>
<dbReference type="Pfam" id="PF00476">
    <property type="entry name" value="DNA_pol_A"/>
    <property type="match status" value="1"/>
</dbReference>
<keyword evidence="19" id="KW-1185">Reference proteome</keyword>
<dbReference type="Gene3D" id="1.20.1060.10">
    <property type="entry name" value="Taq DNA Polymerase, Chain T, domain 4"/>
    <property type="match status" value="1"/>
</dbReference>
<dbReference type="Pfam" id="PF21099">
    <property type="entry name" value="POLQ_helical"/>
    <property type="match status" value="1"/>
</dbReference>
<dbReference type="InterPro" id="IPR027417">
    <property type="entry name" value="P-loop_NTPase"/>
</dbReference>
<dbReference type="InterPro" id="IPR012337">
    <property type="entry name" value="RNaseH-like_sf"/>
</dbReference>
<dbReference type="GO" id="GO:0042575">
    <property type="term" value="C:DNA polymerase complex"/>
    <property type="evidence" value="ECO:0007669"/>
    <property type="project" value="UniProtKB-ARBA"/>
</dbReference>
<dbReference type="EMBL" id="OV651815">
    <property type="protein sequence ID" value="CAH1108087.1"/>
    <property type="molecule type" value="Genomic_DNA"/>
</dbReference>
<proteinExistence type="inferred from homology"/>
<dbReference type="SUPFAM" id="SSF56672">
    <property type="entry name" value="DNA/RNA polymerases"/>
    <property type="match status" value="1"/>
</dbReference>
<evidence type="ECO:0000256" key="6">
    <source>
        <dbReference type="ARBA" id="ARBA00022695"/>
    </source>
</evidence>
<keyword evidence="9" id="KW-0378">Hydrolase</keyword>
<feature type="domain" description="Helicase C-terminal" evidence="17">
    <location>
        <begin position="377"/>
        <end position="575"/>
    </location>
</feature>
<reference evidence="18" key="1">
    <citation type="submission" date="2022-01" db="EMBL/GenBank/DDBJ databases">
        <authorList>
            <person name="King R."/>
        </authorList>
    </citation>
    <scope>NUCLEOTIDE SEQUENCE</scope>
</reference>
<evidence type="ECO:0000256" key="10">
    <source>
        <dbReference type="ARBA" id="ARBA00022840"/>
    </source>
</evidence>
<dbReference type="SUPFAM" id="SSF53098">
    <property type="entry name" value="Ribonuclease H-like"/>
    <property type="match status" value="1"/>
</dbReference>
<dbReference type="PROSITE" id="PS00447">
    <property type="entry name" value="DNA_POLYMERASE_A"/>
    <property type="match status" value="1"/>
</dbReference>
<evidence type="ECO:0000256" key="15">
    <source>
        <dbReference type="ARBA" id="ARBA00074669"/>
    </source>
</evidence>
<keyword evidence="12" id="KW-0234">DNA repair</keyword>
<dbReference type="InterPro" id="IPR014001">
    <property type="entry name" value="Helicase_ATP-bd"/>
</dbReference>
<dbReference type="CDD" id="cd18795">
    <property type="entry name" value="SF2_C_Ski2"/>
    <property type="match status" value="1"/>
</dbReference>
<dbReference type="PROSITE" id="PS51192">
    <property type="entry name" value="HELICASE_ATP_BIND_1"/>
    <property type="match status" value="1"/>
</dbReference>
<dbReference type="SMART" id="SM00490">
    <property type="entry name" value="HELICc"/>
    <property type="match status" value="1"/>
</dbReference>
<dbReference type="CDD" id="cd18026">
    <property type="entry name" value="DEXHc_POLQ-like"/>
    <property type="match status" value="1"/>
</dbReference>
<organism evidence="18 19">
    <name type="scientific">Psylliodes chrysocephalus</name>
    <dbReference type="NCBI Taxonomy" id="3402493"/>
    <lineage>
        <taxon>Eukaryota</taxon>
        <taxon>Metazoa</taxon>
        <taxon>Ecdysozoa</taxon>
        <taxon>Arthropoda</taxon>
        <taxon>Hexapoda</taxon>
        <taxon>Insecta</taxon>
        <taxon>Pterygota</taxon>
        <taxon>Neoptera</taxon>
        <taxon>Endopterygota</taxon>
        <taxon>Coleoptera</taxon>
        <taxon>Polyphaga</taxon>
        <taxon>Cucujiformia</taxon>
        <taxon>Chrysomeloidea</taxon>
        <taxon>Chrysomelidae</taxon>
        <taxon>Galerucinae</taxon>
        <taxon>Alticini</taxon>
        <taxon>Psylliodes</taxon>
    </lineage>
</organism>
<evidence type="ECO:0000256" key="4">
    <source>
        <dbReference type="ARBA" id="ARBA00012417"/>
    </source>
</evidence>
<dbReference type="FunFam" id="1.10.150.20:FF:000070">
    <property type="entry name" value="DNA polymerase I, putative"/>
    <property type="match status" value="1"/>
</dbReference>
<evidence type="ECO:0000259" key="16">
    <source>
        <dbReference type="PROSITE" id="PS51192"/>
    </source>
</evidence>
<dbReference type="SMART" id="SM00482">
    <property type="entry name" value="POLAc"/>
    <property type="match status" value="1"/>
</dbReference>
<dbReference type="FunFam" id="3.40.50.300:FF:000885">
    <property type="entry name" value="DNA polymerase theta"/>
    <property type="match status" value="1"/>
</dbReference>
<comment type="subcellular location">
    <subcellularLocation>
        <location evidence="2">Nucleus</location>
    </subcellularLocation>
</comment>
<dbReference type="Gene3D" id="3.30.420.10">
    <property type="entry name" value="Ribonuclease H-like superfamily/Ribonuclease H"/>
    <property type="match status" value="1"/>
</dbReference>
<dbReference type="Pfam" id="PF00271">
    <property type="entry name" value="Helicase_C"/>
    <property type="match status" value="1"/>
</dbReference>
<dbReference type="Proteomes" id="UP001153636">
    <property type="component" value="Chromosome 3"/>
</dbReference>
<protein>
    <recommendedName>
        <fullName evidence="15">DNA polymerase theta</fullName>
        <ecNumber evidence="4">2.7.7.7</ecNumber>
    </recommendedName>
</protein>
<keyword evidence="6" id="KW-0548">Nucleotidyltransferase</keyword>
<dbReference type="EC" id="2.7.7.7" evidence="4"/>
<dbReference type="InterPro" id="IPR036397">
    <property type="entry name" value="RNaseH_sf"/>
</dbReference>
<evidence type="ECO:0000256" key="14">
    <source>
        <dbReference type="ARBA" id="ARBA00049244"/>
    </source>
</evidence>
<dbReference type="InterPro" id="IPR011545">
    <property type="entry name" value="DEAD/DEAH_box_helicase_dom"/>
</dbReference>
<gene>
    <name evidence="18" type="ORF">PSYICH_LOCUS8660</name>
</gene>
<dbReference type="GO" id="GO:0016787">
    <property type="term" value="F:hydrolase activity"/>
    <property type="evidence" value="ECO:0007669"/>
    <property type="project" value="UniProtKB-KW"/>
</dbReference>
<dbReference type="GO" id="GO:0005524">
    <property type="term" value="F:ATP binding"/>
    <property type="evidence" value="ECO:0007669"/>
    <property type="project" value="UniProtKB-KW"/>
</dbReference>
<dbReference type="InterPro" id="IPR036390">
    <property type="entry name" value="WH_DNA-bd_sf"/>
</dbReference>
<evidence type="ECO:0000256" key="13">
    <source>
        <dbReference type="ARBA" id="ARBA00023242"/>
    </source>
</evidence>
<evidence type="ECO:0000256" key="12">
    <source>
        <dbReference type="ARBA" id="ARBA00023204"/>
    </source>
</evidence>
<dbReference type="GO" id="GO:0005634">
    <property type="term" value="C:nucleus"/>
    <property type="evidence" value="ECO:0007669"/>
    <property type="project" value="UniProtKB-SubCell"/>
</dbReference>
<dbReference type="InterPro" id="IPR002298">
    <property type="entry name" value="DNA_polymerase_A"/>
</dbReference>
<sequence>MNDLLLNDTFENFNFTANVNISNTFAGINLKTLSQKSTIKNDIKMKNQINEISFDDSIFLTQISFSEHGKSIDNEDDSPKLQAEKVSIEEQSENKENLPCLENLKRTDKNEHFDEVNESKNIEIGNVQENINKLSFWGLPENVLQKYESKNLTTMFPWQVECLSQNEVLNGRNLVYSAPTSAGKTLVAEILAIKTILESKKKVIFILPFVSIVREKMYYFQNLLETSGIRVDGFMGSYNPPGGFGAVHLAICTIEKANSLMNRLLEEDRLSEIGAVLIDEMHLLGDSSRGYLLELLLTKLRYISKKDNLSIQIIGMSATLPNLKEIATWLDAELYTTDYRPIPLNEQAQVCGEIYNTDMKLVRKLNILKELKTDSDNILQLCLETIQESCSVLIFCPTKNWCENLAQQVATGFFKIGSSTGYWSDLLRSQLDTNLIIELLEQLKYCPVGLDEILQKTVSFGVAFHHAGLTMDERDIIEGAFRNGALRVLVATSTLSSGVNLPARRVIIRTPIFHGKPLDSLVYRQMIGRAGRMGRDTVGESFLICQKNDFNIAKTLMSASLAPIKSCLETAGKLKRAILEVVASGVASTPQDVRLFTESTLLAFEDGDIEELNNPIDEAMAFLRINEFVRLQKLEDGSESYVPTSLGKACLSSSIAPDEGLSLFTELEKARQCLVLETELHLVYLVTPYSACYSWANIDWMLYLNIWEKLPANMKKVGELVGIREAYIVNATRNKVQSSTGTAFHKYLIHKRFFVALALQDLVNEKALSWVCQKFNCNRGMLQSLQQSASSFAGMVTAFSKQLGWTSLELLLAQFQDRMQFGVSRDLLDLMHLSVMNGKMARSLYNAGIETVIQLANSDVCDIENTLHRVAPFESDKDREGESDYDKKQRNKYRNVWITGREGLTEREAAEIFVTEARRYLKIEMGLVDAKWKNTDEDVEETHELEVNNVNIVNGTVGVKIAEKITENSDQSKSNNEKILTESNDNNLSDDKILLESDDKMLTESIDNQSNNINIELPQNDNKTTVNTYFSDDSSMFSTNMNISDTSSISNTDSTKIEDDIEEHNFIKQTPNRLSEKFEKCTLDSPKRVSTTNTYDKKNMNNFIKDISMSDFSDTLSENSSNLASSKSTDVSMLIKPSAVELNISGSSLRSNLNISLDKMQSDRSLFEESFSLQLSDNNLSKDSALGGSKDKNSDSESKNVVQNAFGESLQSDDDIFCNSFDEEYESTQFSAKKRKNGCLEENKSCKKFKNEEEDTGAPVQDMNTTYITNKLENQPGIDFSKMELVNVCQELTLLEAFSKELKELASFSFSIACSKFVEPKATIGMNILKTQGPKLRNTDRPEDKQHFSCDGRKIEGFSFCWETNIVYYLSLDNAKLHQKILKLLKVVFKNDKVRVRIFDAKEQIKVLQNCCGISFYSKIIDPKIADWILEPEEKEKNLKAMVVKYCPEGIGLSHLTGGCKGLGSVGLDIYSTADAKLRSSVEANLTYHLTDSLKRTLLEQNPKYLSTYDIENDVMLILSKLELNGFGLNKSVLKSILDTLKTQISIVEKKAFSLAGRNFNFASSVDVAKVIGMFRGRKVSTRKQILEKNQHPISELVLQWRKLHSVLTKTIYPLIQTNTIDRIHGCYITHTATGRISMHEPNLQNINKDFDICISTKENVNISCRDAFEAPEGFKLVSADYCQLEFRILTHFSQDTLLRRILNEPGDVFKMIAAKWNNIEEEQVTDSIRQNAKHLCYGIIYGMGSKTLADQLNKQETETVEFMETFRNTYPGIKAFIKQTIENCKKCGYVETINGRKRFLMHINETDQTRRGQAERQAVNTIIQGSAADLVKVAMIKVENELEQIFHKTKSKPKMVLYLHDELMYEVPNKYLRKVAKIIKKNMEDSIKLSVPFPVKLKVGKSWGAMTEFSL</sequence>
<keyword evidence="8" id="KW-0227">DNA damage</keyword>
<dbReference type="InterPro" id="IPR048960">
    <property type="entry name" value="POLQ-like_helical"/>
</dbReference>
<comment type="cofactor">
    <cofactor evidence="1">
        <name>Mg(2+)</name>
        <dbReference type="ChEBI" id="CHEBI:18420"/>
    </cofactor>
</comment>
<dbReference type="InterPro" id="IPR043502">
    <property type="entry name" value="DNA/RNA_pol_sf"/>
</dbReference>
<evidence type="ECO:0000313" key="18">
    <source>
        <dbReference type="EMBL" id="CAH1108087.1"/>
    </source>
</evidence>
<dbReference type="Gene3D" id="3.30.70.370">
    <property type="match status" value="1"/>
</dbReference>
<accession>A0A9P0CRE6</accession>
<dbReference type="Gene3D" id="3.40.50.300">
    <property type="entry name" value="P-loop containing nucleotide triphosphate hydrolases"/>
    <property type="match status" value="2"/>
</dbReference>
<dbReference type="PRINTS" id="PR00868">
    <property type="entry name" value="DNAPOLI"/>
</dbReference>
<comment type="similarity">
    <text evidence="3">Belongs to the DNA polymerase type-A family.</text>
</comment>
<keyword evidence="11" id="KW-0239">DNA-directed DNA polymerase</keyword>
<keyword evidence="10" id="KW-0067">ATP-binding</keyword>
<dbReference type="InterPro" id="IPR046931">
    <property type="entry name" value="HTH_61"/>
</dbReference>
<dbReference type="SMART" id="SM00487">
    <property type="entry name" value="DEXDc"/>
    <property type="match status" value="1"/>
</dbReference>
<dbReference type="FunFam" id="3.40.50.300:FF:000753">
    <property type="entry name" value="Polymerase (DNA directed), theta"/>
    <property type="match status" value="1"/>
</dbReference>
<comment type="catalytic activity">
    <reaction evidence="14">
        <text>DNA(n) + a 2'-deoxyribonucleoside 5'-triphosphate = DNA(n+1) + diphosphate</text>
        <dbReference type="Rhea" id="RHEA:22508"/>
        <dbReference type="Rhea" id="RHEA-COMP:17339"/>
        <dbReference type="Rhea" id="RHEA-COMP:17340"/>
        <dbReference type="ChEBI" id="CHEBI:33019"/>
        <dbReference type="ChEBI" id="CHEBI:61560"/>
        <dbReference type="ChEBI" id="CHEBI:173112"/>
        <dbReference type="EC" id="2.7.7.7"/>
    </reaction>
</comment>
<keyword evidence="5" id="KW-0808">Transferase</keyword>
<dbReference type="InterPro" id="IPR001650">
    <property type="entry name" value="Helicase_C-like"/>
</dbReference>
<feature type="domain" description="Helicase ATP-binding" evidence="16">
    <location>
        <begin position="165"/>
        <end position="338"/>
    </location>
</feature>
<evidence type="ECO:0000259" key="17">
    <source>
        <dbReference type="PROSITE" id="PS51194"/>
    </source>
</evidence>
<dbReference type="PROSITE" id="PS51194">
    <property type="entry name" value="HELICASE_CTER"/>
    <property type="match status" value="1"/>
</dbReference>
<dbReference type="InterPro" id="IPR001098">
    <property type="entry name" value="DNA-dir_DNA_pol_A_palm_dom"/>
</dbReference>
<dbReference type="FunFam" id="1.10.3380.20:FF:000001">
    <property type="entry name" value="DNA polymerase theta"/>
    <property type="match status" value="1"/>
</dbReference>
<dbReference type="GO" id="GO:0006261">
    <property type="term" value="P:DNA-templated DNA replication"/>
    <property type="evidence" value="ECO:0007669"/>
    <property type="project" value="InterPro"/>
</dbReference>
<dbReference type="Pfam" id="PF20470">
    <property type="entry name" value="HTH_61"/>
    <property type="match status" value="1"/>
</dbReference>
<dbReference type="Gene3D" id="1.10.3380.20">
    <property type="match status" value="1"/>
</dbReference>
<dbReference type="SUPFAM" id="SSF52540">
    <property type="entry name" value="P-loop containing nucleoside triphosphate hydrolases"/>
    <property type="match status" value="1"/>
</dbReference>
<name>A0A9P0CRE6_9CUCU</name>
<evidence type="ECO:0000256" key="1">
    <source>
        <dbReference type="ARBA" id="ARBA00001946"/>
    </source>
</evidence>
<dbReference type="GO" id="GO:0097681">
    <property type="term" value="P:double-strand break repair via alternative nonhomologous end joining"/>
    <property type="evidence" value="ECO:0007669"/>
    <property type="project" value="UniProtKB-ARBA"/>
</dbReference>
<evidence type="ECO:0000313" key="19">
    <source>
        <dbReference type="Proteomes" id="UP001153636"/>
    </source>
</evidence>
<dbReference type="Pfam" id="PF00270">
    <property type="entry name" value="DEAD"/>
    <property type="match status" value="1"/>
</dbReference>
<evidence type="ECO:0000256" key="11">
    <source>
        <dbReference type="ARBA" id="ARBA00022932"/>
    </source>
</evidence>
<evidence type="ECO:0000256" key="8">
    <source>
        <dbReference type="ARBA" id="ARBA00022763"/>
    </source>
</evidence>
<keyword evidence="13" id="KW-0539">Nucleus</keyword>
<dbReference type="GO" id="GO:0003677">
    <property type="term" value="F:DNA binding"/>
    <property type="evidence" value="ECO:0007669"/>
    <property type="project" value="InterPro"/>
</dbReference>
<dbReference type="OrthoDB" id="275278at2759"/>